<dbReference type="PANTHER" id="PTHR35796:SF3">
    <property type="entry name" value="BHLH DOMAIN-CONTAINING PROTEIN"/>
    <property type="match status" value="1"/>
</dbReference>
<evidence type="ECO:0008006" key="4">
    <source>
        <dbReference type="Google" id="ProtNLM"/>
    </source>
</evidence>
<keyword evidence="1" id="KW-0175">Coiled coil</keyword>
<keyword evidence="3" id="KW-1185">Reference proteome</keyword>
<sequence length="456" mass="50955">MSGLTPKTPGSELSGLQDVLAFIADFEMEENAPETKLEETERSEQCGQVCNAGFEALLVGDSRMSTTSSSGGATTASLSTSNALDQPFATAIADPIKTTRRHRVSRKEELEYLRKKVKDMEDNLLQLKNSSVQGQSVPAVDALKPFEAERDAVKLQQSVALWKTMAERQKSQRELVENENAKLREKLKTQVRMAKSLQRILHKRERAAEQIANESPKRMKQLSQDVAMTTDGFDELIQGLNSLYLSTNERISSYPAASPSLPIIREQDVKYDDISGMFLEFRHSKLLPFDIGTATRANWRHLSETGIKFNTYFEESTETRDDTVLRKFGVEFKLDNHVAKMSGRQAIQRYIEGQRVVIVRNSTIDRIEFSGAAAGGVTFREAGWVVLQDVTGQYSDSGPMTLVKSCSTMTPDIDLDSHWEVGALTDFVLQSRTDIEIGNESVVESLLLEEASKRPK</sequence>
<name>A0A8T1W7L1_9STRA</name>
<gene>
    <name evidence="2" type="ORF">PHYBOEH_007526</name>
</gene>
<evidence type="ECO:0000313" key="3">
    <source>
        <dbReference type="Proteomes" id="UP000693981"/>
    </source>
</evidence>
<dbReference type="AlphaFoldDB" id="A0A8T1W7L1"/>
<feature type="coiled-coil region" evidence="1">
    <location>
        <begin position="166"/>
        <end position="193"/>
    </location>
</feature>
<reference evidence="2" key="1">
    <citation type="submission" date="2021-02" db="EMBL/GenBank/DDBJ databases">
        <authorList>
            <person name="Palmer J.M."/>
        </authorList>
    </citation>
    <scope>NUCLEOTIDE SEQUENCE</scope>
    <source>
        <strain evidence="2">SCRP23</strain>
    </source>
</reference>
<organism evidence="2 3">
    <name type="scientific">Phytophthora boehmeriae</name>
    <dbReference type="NCBI Taxonomy" id="109152"/>
    <lineage>
        <taxon>Eukaryota</taxon>
        <taxon>Sar</taxon>
        <taxon>Stramenopiles</taxon>
        <taxon>Oomycota</taxon>
        <taxon>Peronosporomycetes</taxon>
        <taxon>Peronosporales</taxon>
        <taxon>Peronosporaceae</taxon>
        <taxon>Phytophthora</taxon>
    </lineage>
</organism>
<proteinExistence type="predicted"/>
<dbReference type="Proteomes" id="UP000693981">
    <property type="component" value="Unassembled WGS sequence"/>
</dbReference>
<dbReference type="EMBL" id="JAGDFL010000412">
    <property type="protein sequence ID" value="KAG7389345.1"/>
    <property type="molecule type" value="Genomic_DNA"/>
</dbReference>
<comment type="caution">
    <text evidence="2">The sequence shown here is derived from an EMBL/GenBank/DDBJ whole genome shotgun (WGS) entry which is preliminary data.</text>
</comment>
<accession>A0A8T1W7L1</accession>
<evidence type="ECO:0000313" key="2">
    <source>
        <dbReference type="EMBL" id="KAG7389345.1"/>
    </source>
</evidence>
<dbReference type="OrthoDB" id="69983at2759"/>
<protein>
    <recommendedName>
        <fullName evidence="4">M96 mating-specific protein family</fullName>
    </recommendedName>
</protein>
<dbReference type="PANTHER" id="PTHR35796">
    <property type="entry name" value="HYPOTHETICAL CYTOSOLIC PROTEIN"/>
    <property type="match status" value="1"/>
</dbReference>
<evidence type="ECO:0000256" key="1">
    <source>
        <dbReference type="SAM" id="Coils"/>
    </source>
</evidence>